<proteinExistence type="predicted"/>
<evidence type="ECO:0000313" key="2">
    <source>
        <dbReference type="Proteomes" id="UP000824533"/>
    </source>
</evidence>
<organism evidence="1 2">
    <name type="scientific">Dendrolimus kikuchii</name>
    <dbReference type="NCBI Taxonomy" id="765133"/>
    <lineage>
        <taxon>Eukaryota</taxon>
        <taxon>Metazoa</taxon>
        <taxon>Ecdysozoa</taxon>
        <taxon>Arthropoda</taxon>
        <taxon>Hexapoda</taxon>
        <taxon>Insecta</taxon>
        <taxon>Pterygota</taxon>
        <taxon>Neoptera</taxon>
        <taxon>Endopterygota</taxon>
        <taxon>Lepidoptera</taxon>
        <taxon>Glossata</taxon>
        <taxon>Ditrysia</taxon>
        <taxon>Bombycoidea</taxon>
        <taxon>Lasiocampidae</taxon>
        <taxon>Dendrolimus</taxon>
    </lineage>
</organism>
<protein>
    <submittedName>
        <fullName evidence="1">Uncharacterized protein</fullName>
    </submittedName>
</protein>
<name>A0ACC1DFV2_9NEOP</name>
<dbReference type="EMBL" id="CM034389">
    <property type="protein sequence ID" value="KAJ0182634.1"/>
    <property type="molecule type" value="Genomic_DNA"/>
</dbReference>
<dbReference type="Proteomes" id="UP000824533">
    <property type="component" value="Linkage Group LG03"/>
</dbReference>
<keyword evidence="2" id="KW-1185">Reference proteome</keyword>
<reference evidence="1 2" key="1">
    <citation type="journal article" date="2021" name="Front. Genet.">
        <title>Chromosome-Level Genome Assembly Reveals Significant Gene Expansion in the Toll and IMD Signaling Pathways of Dendrolimus kikuchii.</title>
        <authorList>
            <person name="Zhou J."/>
            <person name="Wu P."/>
            <person name="Xiong Z."/>
            <person name="Liu N."/>
            <person name="Zhao N."/>
            <person name="Ji M."/>
            <person name="Qiu Y."/>
            <person name="Yang B."/>
        </authorList>
    </citation>
    <scope>NUCLEOTIDE SEQUENCE [LARGE SCALE GENOMIC DNA]</scope>
    <source>
        <strain evidence="1">Ann1</strain>
    </source>
</reference>
<sequence>MSEVIVLYDGYSKITNTDQMQANCSCTLIQGVHNIIVDTMTAWDSERIISALHKQQITPDDINYVVSTHGHSDHIGNNNLFLKAKHIVGFSISCQDKYFIHPFDKGEEYIINDSVKIIPTPGHTMSDVTVLVISNEAKTIAVTGDLFEKYEDIENPNIWLEAGSEDPIQQMRNRLKVANIADWIVPGHGPKFQVTNEIRESLKRQSGDTNGDLGL</sequence>
<evidence type="ECO:0000313" key="1">
    <source>
        <dbReference type="EMBL" id="KAJ0182634.1"/>
    </source>
</evidence>
<gene>
    <name evidence="1" type="ORF">K1T71_002003</name>
</gene>
<accession>A0ACC1DFV2</accession>
<comment type="caution">
    <text evidence="1">The sequence shown here is derived from an EMBL/GenBank/DDBJ whole genome shotgun (WGS) entry which is preliminary data.</text>
</comment>